<comment type="caution">
    <text evidence="2">The sequence shown here is derived from an EMBL/GenBank/DDBJ whole genome shotgun (WGS) entry which is preliminary data.</text>
</comment>
<keyword evidence="1" id="KW-0472">Membrane</keyword>
<protein>
    <submittedName>
        <fullName evidence="2">Uncharacterized protein</fullName>
    </submittedName>
</protein>
<feature type="transmembrane region" description="Helical" evidence="1">
    <location>
        <begin position="124"/>
        <end position="142"/>
    </location>
</feature>
<organism evidence="2 3">
    <name type="scientific">Chitinophaga nivalis</name>
    <dbReference type="NCBI Taxonomy" id="2991709"/>
    <lineage>
        <taxon>Bacteria</taxon>
        <taxon>Pseudomonadati</taxon>
        <taxon>Bacteroidota</taxon>
        <taxon>Chitinophagia</taxon>
        <taxon>Chitinophagales</taxon>
        <taxon>Chitinophagaceae</taxon>
        <taxon>Chitinophaga</taxon>
    </lineage>
</organism>
<feature type="transmembrane region" description="Helical" evidence="1">
    <location>
        <begin position="45"/>
        <end position="62"/>
    </location>
</feature>
<evidence type="ECO:0000313" key="3">
    <source>
        <dbReference type="Proteomes" id="UP001207742"/>
    </source>
</evidence>
<evidence type="ECO:0000256" key="1">
    <source>
        <dbReference type="SAM" id="Phobius"/>
    </source>
</evidence>
<gene>
    <name evidence="2" type="ORF">OL497_00930</name>
</gene>
<proteinExistence type="predicted"/>
<evidence type="ECO:0000313" key="2">
    <source>
        <dbReference type="EMBL" id="MCW3482444.1"/>
    </source>
</evidence>
<keyword evidence="3" id="KW-1185">Reference proteome</keyword>
<dbReference type="RefSeq" id="WP_264726829.1">
    <property type="nucleotide sequence ID" value="NZ_JAPDNR010000001.1"/>
</dbReference>
<feature type="transmembrane region" description="Helical" evidence="1">
    <location>
        <begin position="162"/>
        <end position="184"/>
    </location>
</feature>
<sequence>MNFDDIQSAWNNEDAGHIKVPDTITRMKGAQMPVEKIRKNMRNEFYIQLIAIILIGFAPNALQLAPIFYVPFYAVYAIMILITAYYFFKFYHFYKRLSTNTLNSRDNLYGVYYDIKLHVELYKAFTYSLLPLGLLVIMMVVMSREGRVINMIQTGMMPKRTIALLCSGFGIMVLAVLVATEIWVNANYGKYEKLVKKTLDEFREE</sequence>
<name>A0ABT3IER3_9BACT</name>
<keyword evidence="1" id="KW-1133">Transmembrane helix</keyword>
<accession>A0ABT3IER3</accession>
<feature type="transmembrane region" description="Helical" evidence="1">
    <location>
        <begin position="68"/>
        <end position="88"/>
    </location>
</feature>
<reference evidence="2 3" key="1">
    <citation type="submission" date="2022-10" db="EMBL/GenBank/DDBJ databases">
        <title>Chitinophaga nivalis PC15 sp. nov., isolated from Pyeongchang county, South Korea.</title>
        <authorList>
            <person name="Trinh H.N."/>
        </authorList>
    </citation>
    <scope>NUCLEOTIDE SEQUENCE [LARGE SCALE GENOMIC DNA]</scope>
    <source>
        <strain evidence="2 3">PC14</strain>
    </source>
</reference>
<dbReference type="EMBL" id="JAPDNS010000001">
    <property type="protein sequence ID" value="MCW3482444.1"/>
    <property type="molecule type" value="Genomic_DNA"/>
</dbReference>
<keyword evidence="1" id="KW-0812">Transmembrane</keyword>
<dbReference type="Proteomes" id="UP001207742">
    <property type="component" value="Unassembled WGS sequence"/>
</dbReference>